<name>A0A2V1DR86_9PLEO</name>
<feature type="transmembrane region" description="Helical" evidence="1">
    <location>
        <begin position="156"/>
        <end position="172"/>
    </location>
</feature>
<feature type="transmembrane region" description="Helical" evidence="1">
    <location>
        <begin position="6"/>
        <end position="23"/>
    </location>
</feature>
<evidence type="ECO:0000256" key="1">
    <source>
        <dbReference type="SAM" id="Phobius"/>
    </source>
</evidence>
<organism evidence="2 3">
    <name type="scientific">Periconia macrospinosa</name>
    <dbReference type="NCBI Taxonomy" id="97972"/>
    <lineage>
        <taxon>Eukaryota</taxon>
        <taxon>Fungi</taxon>
        <taxon>Dikarya</taxon>
        <taxon>Ascomycota</taxon>
        <taxon>Pezizomycotina</taxon>
        <taxon>Dothideomycetes</taxon>
        <taxon>Pleosporomycetidae</taxon>
        <taxon>Pleosporales</taxon>
        <taxon>Massarineae</taxon>
        <taxon>Periconiaceae</taxon>
        <taxon>Periconia</taxon>
    </lineage>
</organism>
<protein>
    <submittedName>
        <fullName evidence="2">Uncharacterized protein</fullName>
    </submittedName>
</protein>
<proteinExistence type="predicted"/>
<keyword evidence="1" id="KW-0812">Transmembrane</keyword>
<keyword evidence="1" id="KW-0472">Membrane</keyword>
<gene>
    <name evidence="2" type="ORF">DM02DRAFT_655358</name>
</gene>
<dbReference type="EMBL" id="KZ805372">
    <property type="protein sequence ID" value="PVI00496.1"/>
    <property type="molecule type" value="Genomic_DNA"/>
</dbReference>
<keyword evidence="1" id="KW-1133">Transmembrane helix</keyword>
<sequence length="173" mass="19081">MTILVAIFTSSVIFLAVTTVEILNAHTQTMGAVSEPSVEILTTHAFQPEPIPQRYSRTRSSKPESVNTANLGDAIWKLKSLATKGTTLITGNRNPCPTDCPSPIQPSMSLGTRTKNYIKFITGWMTAWSLPIWSIACGSPWCWLTHAFDFSPEGYFGVWFSIVVSAFMTLVVF</sequence>
<evidence type="ECO:0000313" key="3">
    <source>
        <dbReference type="Proteomes" id="UP000244855"/>
    </source>
</evidence>
<reference evidence="2 3" key="1">
    <citation type="journal article" date="2018" name="Sci. Rep.">
        <title>Comparative genomics provides insights into the lifestyle and reveals functional heterogeneity of dark septate endophytic fungi.</title>
        <authorList>
            <person name="Knapp D.G."/>
            <person name="Nemeth J.B."/>
            <person name="Barry K."/>
            <person name="Hainaut M."/>
            <person name="Henrissat B."/>
            <person name="Johnson J."/>
            <person name="Kuo A."/>
            <person name="Lim J.H.P."/>
            <person name="Lipzen A."/>
            <person name="Nolan M."/>
            <person name="Ohm R.A."/>
            <person name="Tamas L."/>
            <person name="Grigoriev I.V."/>
            <person name="Spatafora J.W."/>
            <person name="Nagy L.G."/>
            <person name="Kovacs G.M."/>
        </authorList>
    </citation>
    <scope>NUCLEOTIDE SEQUENCE [LARGE SCALE GENOMIC DNA]</scope>
    <source>
        <strain evidence="2 3">DSE2036</strain>
    </source>
</reference>
<keyword evidence="3" id="KW-1185">Reference proteome</keyword>
<evidence type="ECO:0000313" key="2">
    <source>
        <dbReference type="EMBL" id="PVI00496.1"/>
    </source>
</evidence>
<accession>A0A2V1DR86</accession>
<feature type="transmembrane region" description="Helical" evidence="1">
    <location>
        <begin position="117"/>
        <end position="136"/>
    </location>
</feature>
<dbReference type="AlphaFoldDB" id="A0A2V1DR86"/>
<dbReference type="Proteomes" id="UP000244855">
    <property type="component" value="Unassembled WGS sequence"/>
</dbReference>